<evidence type="ECO:0000313" key="3">
    <source>
        <dbReference type="Proteomes" id="UP000621386"/>
    </source>
</evidence>
<name>A0ABS1P3J8_9ACTN</name>
<dbReference type="EMBL" id="JAERRH010000007">
    <property type="protein sequence ID" value="MBL1106829.1"/>
    <property type="molecule type" value="Genomic_DNA"/>
</dbReference>
<feature type="region of interest" description="Disordered" evidence="1">
    <location>
        <begin position="610"/>
        <end position="696"/>
    </location>
</feature>
<sequence length="808" mass="80865">MTERIGTERAPAGDTDPPRLPELSAACVPAEFGGALDDYGRLHRLLRSFARRDPAAAAAQAGAFLAVAPVWVSGDTTVARRIAGPVAAGARVSCGLTRADAVGPDAGLSAYPTRDGYRLDGEERLTGGLADARFVSVLARTSPVPGPRAYSLLLFETRELSADACRPVAAASGAVAFRDARVGADALVGREGAGIEVLLKADQVAWSVLSAVSLGSAERALRAALSRVAYSADGPPGDRSADGSVSAWRMRELTESYADVLLGEVLAVVGVRALHLLTSEMSVTSAVVGLLVPALAAGVPDRLRRLGLPRGPEPADGREGDPPTPPPPHTARPGTTGTTPDTAPARDTSTPDASAWDTSASATSASGADSVRDASASDTSASASSASATAASGTDSVRNASASGAAASGASVPETSASQTSGSSASAPDASVPETSVPDADPVPGTSAPDASAPDLFTPGTFELDALAGTALCPALLVAQFRPLARDYLSPSEHRPRLARLFGLGGPVPPLDPDRLALLSRYGSAVLGTLPGSVAHLRELACGNPALNGVAALAGRLLTEAEVLHHRMAAAAPTAGRTPPGSLADARAYALCFAGAACLGVWLGNHGADGPPTDARDGSPRRGDAPTAPAGDSAAASVSRRVAGGSVDAGSVSPRVAGGSVDAGSVSPRVAGGSVDAGSVSPRVAGGSVDAGSVSPRVAGGSVDVASVSPGVAGDSVASVSPRVAGESGGASRRAGRAVGHASEALWRDGLWLEACLARVLAHLGVRRPRVADEVLFDRLAEPLITQYEEGSDFSVLHRPTPQESSSC</sequence>
<accession>A0ABS1P3J8</accession>
<feature type="compositionally biased region" description="Basic and acidic residues" evidence="1">
    <location>
        <begin position="614"/>
        <end position="624"/>
    </location>
</feature>
<dbReference type="InterPro" id="IPR009100">
    <property type="entry name" value="AcylCoA_DH/oxidase_NM_dom_sf"/>
</dbReference>
<comment type="caution">
    <text evidence="2">The sequence shown here is derived from an EMBL/GenBank/DDBJ whole genome shotgun (WGS) entry which is preliminary data.</text>
</comment>
<feature type="compositionally biased region" description="Low complexity" evidence="1">
    <location>
        <begin position="723"/>
        <end position="738"/>
    </location>
</feature>
<proteinExistence type="predicted"/>
<evidence type="ECO:0000256" key="1">
    <source>
        <dbReference type="SAM" id="MobiDB-lite"/>
    </source>
</evidence>
<keyword evidence="3" id="KW-1185">Reference proteome</keyword>
<dbReference type="RefSeq" id="WP_201820030.1">
    <property type="nucleotide sequence ID" value="NZ_JAERRH010000007.1"/>
</dbReference>
<dbReference type="Proteomes" id="UP000621386">
    <property type="component" value="Unassembled WGS sequence"/>
</dbReference>
<feature type="compositionally biased region" description="Low complexity" evidence="1">
    <location>
        <begin position="331"/>
        <end position="427"/>
    </location>
</feature>
<dbReference type="Gene3D" id="2.40.110.10">
    <property type="entry name" value="Butyryl-CoA Dehydrogenase, subunit A, domain 2"/>
    <property type="match status" value="1"/>
</dbReference>
<protein>
    <submittedName>
        <fullName evidence="2">Uncharacterized protein</fullName>
    </submittedName>
</protein>
<feature type="region of interest" description="Disordered" evidence="1">
    <location>
        <begin position="710"/>
        <end position="738"/>
    </location>
</feature>
<feature type="compositionally biased region" description="Low complexity" evidence="1">
    <location>
        <begin position="625"/>
        <end position="648"/>
    </location>
</feature>
<organism evidence="2 3">
    <name type="scientific">Streptomyces musisoli</name>
    <dbReference type="NCBI Taxonomy" id="2802280"/>
    <lineage>
        <taxon>Bacteria</taxon>
        <taxon>Bacillati</taxon>
        <taxon>Actinomycetota</taxon>
        <taxon>Actinomycetes</taxon>
        <taxon>Kitasatosporales</taxon>
        <taxon>Streptomycetaceae</taxon>
        <taxon>Streptomyces</taxon>
    </lineage>
</organism>
<evidence type="ECO:0000313" key="2">
    <source>
        <dbReference type="EMBL" id="MBL1106829.1"/>
    </source>
</evidence>
<dbReference type="SUPFAM" id="SSF56645">
    <property type="entry name" value="Acyl-CoA dehydrogenase NM domain-like"/>
    <property type="match status" value="1"/>
</dbReference>
<feature type="region of interest" description="Disordered" evidence="1">
    <location>
        <begin position="1"/>
        <end position="20"/>
    </location>
</feature>
<reference evidence="2 3" key="1">
    <citation type="submission" date="2021-01" db="EMBL/GenBank/DDBJ databases">
        <title>WGS of actinomycetes isolated from Thailand.</title>
        <authorList>
            <person name="Thawai C."/>
        </authorList>
    </citation>
    <scope>NUCLEOTIDE SEQUENCE [LARGE SCALE GENOMIC DNA]</scope>
    <source>
        <strain evidence="2 3">CH5-8</strain>
    </source>
</reference>
<feature type="region of interest" description="Disordered" evidence="1">
    <location>
        <begin position="305"/>
        <end position="456"/>
    </location>
</feature>
<dbReference type="InterPro" id="IPR046373">
    <property type="entry name" value="Acyl-CoA_Oxase/DH_mid-dom_sf"/>
</dbReference>
<gene>
    <name evidence="2" type="ORF">JK361_19845</name>
</gene>